<name>A0A0A9FFY2_ARUDO</name>
<evidence type="ECO:0000313" key="1">
    <source>
        <dbReference type="EMBL" id="JAE11262.1"/>
    </source>
</evidence>
<organism evidence="1">
    <name type="scientific">Arundo donax</name>
    <name type="common">Giant reed</name>
    <name type="synonym">Donax arundinaceus</name>
    <dbReference type="NCBI Taxonomy" id="35708"/>
    <lineage>
        <taxon>Eukaryota</taxon>
        <taxon>Viridiplantae</taxon>
        <taxon>Streptophyta</taxon>
        <taxon>Embryophyta</taxon>
        <taxon>Tracheophyta</taxon>
        <taxon>Spermatophyta</taxon>
        <taxon>Magnoliopsida</taxon>
        <taxon>Liliopsida</taxon>
        <taxon>Poales</taxon>
        <taxon>Poaceae</taxon>
        <taxon>PACMAD clade</taxon>
        <taxon>Arundinoideae</taxon>
        <taxon>Arundineae</taxon>
        <taxon>Arundo</taxon>
    </lineage>
</organism>
<proteinExistence type="predicted"/>
<accession>A0A0A9FFY2</accession>
<dbReference type="AlphaFoldDB" id="A0A0A9FFY2"/>
<sequence>MPPASARAVEAWMTGPSA</sequence>
<protein>
    <submittedName>
        <fullName evidence="1">Csu868(Trp)</fullName>
    </submittedName>
</protein>
<dbReference type="EMBL" id="GBRH01186634">
    <property type="protein sequence ID" value="JAE11262.1"/>
    <property type="molecule type" value="Transcribed_RNA"/>
</dbReference>
<reference evidence="1" key="1">
    <citation type="submission" date="2014-09" db="EMBL/GenBank/DDBJ databases">
        <authorList>
            <person name="Magalhaes I.L.F."/>
            <person name="Oliveira U."/>
            <person name="Santos F.R."/>
            <person name="Vidigal T.H.D.A."/>
            <person name="Brescovit A.D."/>
            <person name="Santos A.J."/>
        </authorList>
    </citation>
    <scope>NUCLEOTIDE SEQUENCE</scope>
    <source>
        <tissue evidence="1">Shoot tissue taken approximately 20 cm above the soil surface</tissue>
    </source>
</reference>
<reference evidence="1" key="2">
    <citation type="journal article" date="2015" name="Data Brief">
        <title>Shoot transcriptome of the giant reed, Arundo donax.</title>
        <authorList>
            <person name="Barrero R.A."/>
            <person name="Guerrero F.D."/>
            <person name="Moolhuijzen P."/>
            <person name="Goolsby J.A."/>
            <person name="Tidwell J."/>
            <person name="Bellgard S.E."/>
            <person name="Bellgard M.I."/>
        </authorList>
    </citation>
    <scope>NUCLEOTIDE SEQUENCE</scope>
    <source>
        <tissue evidence="1">Shoot tissue taken approximately 20 cm above the soil surface</tissue>
    </source>
</reference>